<name>A0A0B0DHB4_9MICC</name>
<dbReference type="Gene3D" id="2.60.120.10">
    <property type="entry name" value="Jelly Rolls"/>
    <property type="match status" value="1"/>
</dbReference>
<dbReference type="SUPFAM" id="SSF51182">
    <property type="entry name" value="RmlC-like cupins"/>
    <property type="match status" value="1"/>
</dbReference>
<dbReference type="Proteomes" id="UP000030664">
    <property type="component" value="Unassembled WGS sequence"/>
</dbReference>
<comment type="caution">
    <text evidence="1">The sequence shown here is derived from an EMBL/GenBank/DDBJ whole genome shotgun (WGS) entry which is preliminary data.</text>
</comment>
<organism evidence="1 2">
    <name type="scientific">Kocuria marina</name>
    <dbReference type="NCBI Taxonomy" id="223184"/>
    <lineage>
        <taxon>Bacteria</taxon>
        <taxon>Bacillati</taxon>
        <taxon>Actinomycetota</taxon>
        <taxon>Actinomycetes</taxon>
        <taxon>Micrococcales</taxon>
        <taxon>Micrococcaceae</taxon>
        <taxon>Kocuria</taxon>
    </lineage>
</organism>
<dbReference type="EMBL" id="JROM01000017">
    <property type="protein sequence ID" value="KHE74664.1"/>
    <property type="molecule type" value="Genomic_DNA"/>
</dbReference>
<evidence type="ECO:0000313" key="2">
    <source>
        <dbReference type="Proteomes" id="UP000030664"/>
    </source>
</evidence>
<dbReference type="InterPro" id="IPR011051">
    <property type="entry name" value="RmlC_Cupin_sf"/>
</dbReference>
<accession>A0A0B0DHB4</accession>
<proteinExistence type="predicted"/>
<sequence length="110" mass="11928">MEENTLTTIAQDMLTEAREASSGRSAHHLNGGREHTLQQTMIALVQGQDLKEHENPGEATIQVITGRVELVAGDESVQLGPAQHAVIPQQRHSLHAHEDSVVLLTLVNKG</sequence>
<evidence type="ECO:0000313" key="1">
    <source>
        <dbReference type="EMBL" id="KHE74664.1"/>
    </source>
</evidence>
<dbReference type="eggNOG" id="COG1917">
    <property type="taxonomic scope" value="Bacteria"/>
</dbReference>
<dbReference type="AlphaFoldDB" id="A0A0B0DHB4"/>
<protein>
    <submittedName>
        <fullName evidence="1">Cupin</fullName>
    </submittedName>
</protein>
<dbReference type="CDD" id="cd02230">
    <property type="entry name" value="cupin_HP0902-like"/>
    <property type="match status" value="1"/>
</dbReference>
<dbReference type="PANTHER" id="PTHR37694:SF1">
    <property type="entry name" value="SLR8022 PROTEIN"/>
    <property type="match status" value="1"/>
</dbReference>
<dbReference type="PANTHER" id="PTHR37694">
    <property type="entry name" value="SLR8022 PROTEIN"/>
    <property type="match status" value="1"/>
</dbReference>
<dbReference type="InterPro" id="IPR014710">
    <property type="entry name" value="RmlC-like_jellyroll"/>
</dbReference>
<dbReference type="STRING" id="223184.AS25_05100"/>
<gene>
    <name evidence="1" type="ORF">AS25_05100</name>
</gene>
<dbReference type="RefSeq" id="WP_035962706.1">
    <property type="nucleotide sequence ID" value="NZ_JROM01000017.1"/>
</dbReference>
<reference evidence="1 2" key="1">
    <citation type="submission" date="2014-09" db="EMBL/GenBank/DDBJ databases">
        <title>High-quality draft genome sequence of Kocuria marina SO9-6, an actinobacterium isolated from a copper mine.</title>
        <authorList>
            <person name="Castro D.B."/>
            <person name="Pereira L.B."/>
            <person name="Silva M.V."/>
            <person name="Silva B.P."/>
            <person name="Zanardi B.R."/>
            <person name="Carlos C."/>
            <person name="Belgini D.R."/>
            <person name="Limache E.G."/>
            <person name="Lacerda G.V."/>
            <person name="Nery M.B."/>
            <person name="Gomes M.B."/>
            <person name="Souza S."/>
            <person name="Silva T.M."/>
            <person name="Rodrigues V.D."/>
            <person name="Paulino L.C."/>
            <person name="Vicentini R."/>
            <person name="Ferraz L.F."/>
            <person name="Ottoboni L.M."/>
        </authorList>
    </citation>
    <scope>NUCLEOTIDE SEQUENCE [LARGE SCALE GENOMIC DNA]</scope>
    <source>
        <strain evidence="1 2">SO9-6</strain>
    </source>
</reference>